<dbReference type="PANTHER" id="PTHR34182">
    <property type="entry name" value="PROTEIN-EXPORT MEMBRANE PROTEIN SECG"/>
    <property type="match status" value="1"/>
</dbReference>
<dbReference type="Pfam" id="PF03840">
    <property type="entry name" value="SecG"/>
    <property type="match status" value="1"/>
</dbReference>
<feature type="region of interest" description="Disordered" evidence="11">
    <location>
        <begin position="81"/>
        <end position="135"/>
    </location>
</feature>
<evidence type="ECO:0000256" key="1">
    <source>
        <dbReference type="ARBA" id="ARBA00004651"/>
    </source>
</evidence>
<evidence type="ECO:0000256" key="11">
    <source>
        <dbReference type="SAM" id="MobiDB-lite"/>
    </source>
</evidence>
<keyword evidence="3 10" id="KW-0813">Transport</keyword>
<keyword evidence="8 10" id="KW-0811">Translocation</keyword>
<organism evidence="12 13">
    <name type="scientific">Hoylesella timonensis CRIS 5C-B1</name>
    <dbReference type="NCBI Taxonomy" id="679189"/>
    <lineage>
        <taxon>Bacteria</taxon>
        <taxon>Pseudomonadati</taxon>
        <taxon>Bacteroidota</taxon>
        <taxon>Bacteroidia</taxon>
        <taxon>Bacteroidales</taxon>
        <taxon>Prevotellaceae</taxon>
        <taxon>Hoylesella</taxon>
    </lineage>
</organism>
<evidence type="ECO:0000256" key="9">
    <source>
        <dbReference type="ARBA" id="ARBA00023136"/>
    </source>
</evidence>
<dbReference type="InterPro" id="IPR004692">
    <property type="entry name" value="SecG"/>
</dbReference>
<evidence type="ECO:0000256" key="5">
    <source>
        <dbReference type="ARBA" id="ARBA00022692"/>
    </source>
</evidence>
<comment type="caution">
    <text evidence="10">Lacks conserved residue(s) required for the propagation of feature annotation.</text>
</comment>
<feature type="transmembrane region" description="Helical" evidence="10">
    <location>
        <begin position="55"/>
        <end position="72"/>
    </location>
</feature>
<evidence type="ECO:0000256" key="4">
    <source>
        <dbReference type="ARBA" id="ARBA00022475"/>
    </source>
</evidence>
<keyword evidence="13" id="KW-1185">Reference proteome</keyword>
<reference evidence="12 13" key="1">
    <citation type="submission" date="2009-12" db="EMBL/GenBank/DDBJ databases">
        <title>Genome Sequence of Prevotella timonensis CRIS 5C-B1.</title>
        <authorList>
            <person name="Durkin A.S."/>
            <person name="Madupu R."/>
            <person name="Torralba M."/>
            <person name="Methe B."/>
            <person name="Sutton G."/>
            <person name="Strausberg R.L."/>
            <person name="Nelson K.E."/>
        </authorList>
    </citation>
    <scope>NUCLEOTIDE SEQUENCE [LARGE SCALE GENOMIC DNA]</scope>
    <source>
        <strain evidence="12 13">CRIS 5C-B1</strain>
    </source>
</reference>
<protein>
    <recommendedName>
        <fullName evidence="10">Protein-export membrane protein SecG</fullName>
    </recommendedName>
</protein>
<sequence length="175" mass="18384">MYTLFVGLIVLASILMVVIVVIQESKGGGLASNFSSSNAIMGVRKTTDVIEKTTWGLAIFMVVLSVACAYVVPRASSEQSVLEKTATETQTTNPNTTPGFGASEQQAPVAGSQNATPANQGTQQAPATPKAPVAPAKIKKIKSKRFICIIRINPLPLHSLLNKKSFINGGRSSVG</sequence>
<name>D1VW44_9BACT</name>
<evidence type="ECO:0000256" key="10">
    <source>
        <dbReference type="RuleBase" id="RU365087"/>
    </source>
</evidence>
<keyword evidence="9 10" id="KW-0472">Membrane</keyword>
<keyword evidence="7 10" id="KW-1133">Transmembrane helix</keyword>
<feature type="compositionally biased region" description="Low complexity" evidence="11">
    <location>
        <begin position="125"/>
        <end position="135"/>
    </location>
</feature>
<evidence type="ECO:0000256" key="7">
    <source>
        <dbReference type="ARBA" id="ARBA00022989"/>
    </source>
</evidence>
<proteinExistence type="inferred from homology"/>
<dbReference type="GO" id="GO:0065002">
    <property type="term" value="P:intracellular protein transmembrane transport"/>
    <property type="evidence" value="ECO:0007669"/>
    <property type="project" value="TreeGrafter"/>
</dbReference>
<dbReference type="GO" id="GO:0005886">
    <property type="term" value="C:plasma membrane"/>
    <property type="evidence" value="ECO:0007669"/>
    <property type="project" value="UniProtKB-SubCell"/>
</dbReference>
<feature type="compositionally biased region" description="Low complexity" evidence="11">
    <location>
        <begin position="87"/>
        <end position="98"/>
    </location>
</feature>
<dbReference type="eggNOG" id="COG1314">
    <property type="taxonomic scope" value="Bacteria"/>
</dbReference>
<evidence type="ECO:0000256" key="6">
    <source>
        <dbReference type="ARBA" id="ARBA00022927"/>
    </source>
</evidence>
<dbReference type="AlphaFoldDB" id="D1VW44"/>
<comment type="caution">
    <text evidence="12">The sequence shown here is derived from an EMBL/GenBank/DDBJ whole genome shotgun (WGS) entry which is preliminary data.</text>
</comment>
<comment type="similarity">
    <text evidence="2 10">Belongs to the SecG family.</text>
</comment>
<evidence type="ECO:0000256" key="2">
    <source>
        <dbReference type="ARBA" id="ARBA00008445"/>
    </source>
</evidence>
<accession>D1VW44</accession>
<dbReference type="Proteomes" id="UP000004001">
    <property type="component" value="Unassembled WGS sequence"/>
</dbReference>
<evidence type="ECO:0000256" key="3">
    <source>
        <dbReference type="ARBA" id="ARBA00022448"/>
    </source>
</evidence>
<dbReference type="GO" id="GO:0043952">
    <property type="term" value="P:protein transport by the Sec complex"/>
    <property type="evidence" value="ECO:0007669"/>
    <property type="project" value="TreeGrafter"/>
</dbReference>
<keyword evidence="4 10" id="KW-1003">Cell membrane</keyword>
<evidence type="ECO:0000313" key="13">
    <source>
        <dbReference type="Proteomes" id="UP000004001"/>
    </source>
</evidence>
<gene>
    <name evidence="12" type="primary">secG</name>
    <name evidence="12" type="ORF">HMPREF9019_1111</name>
</gene>
<dbReference type="EMBL" id="ADEF01000001">
    <property type="protein sequence ID" value="EFA98663.1"/>
    <property type="molecule type" value="Genomic_DNA"/>
</dbReference>
<dbReference type="GO" id="GO:0015450">
    <property type="term" value="F:protein-transporting ATPase activity"/>
    <property type="evidence" value="ECO:0007669"/>
    <property type="project" value="UniProtKB-UniRule"/>
</dbReference>
<keyword evidence="5 10" id="KW-0812">Transmembrane</keyword>
<keyword evidence="6 10" id="KW-0653">Protein transport</keyword>
<comment type="subcellular location">
    <subcellularLocation>
        <location evidence="1 10">Cell membrane</location>
        <topology evidence="1 10">Multi-pass membrane protein</topology>
    </subcellularLocation>
</comment>
<evidence type="ECO:0000256" key="8">
    <source>
        <dbReference type="ARBA" id="ARBA00023010"/>
    </source>
</evidence>
<dbReference type="GO" id="GO:0009306">
    <property type="term" value="P:protein secretion"/>
    <property type="evidence" value="ECO:0007669"/>
    <property type="project" value="UniProtKB-UniRule"/>
</dbReference>
<feature type="compositionally biased region" description="Polar residues" evidence="11">
    <location>
        <begin position="103"/>
        <end position="124"/>
    </location>
</feature>
<dbReference type="PANTHER" id="PTHR34182:SF1">
    <property type="entry name" value="PROTEIN-EXPORT MEMBRANE PROTEIN SECG"/>
    <property type="match status" value="1"/>
</dbReference>
<dbReference type="NCBIfam" id="TIGR00810">
    <property type="entry name" value="secG"/>
    <property type="match status" value="1"/>
</dbReference>
<comment type="function">
    <text evidence="10">Involved in protein export. Participates in an early event of protein translocation.</text>
</comment>
<evidence type="ECO:0000313" key="12">
    <source>
        <dbReference type="EMBL" id="EFA98663.1"/>
    </source>
</evidence>